<dbReference type="InterPro" id="IPR035996">
    <property type="entry name" value="4pyrrol_Methylase_sf"/>
</dbReference>
<feature type="domain" description="Tetrapyrrole methylase" evidence="8">
    <location>
        <begin position="4"/>
        <end position="213"/>
    </location>
</feature>
<sequence>MTGHVYLVGAGPGAADLLTLRAARLLEQADLIVYDALVGAEILDLAPHAKKLNVGKRGGQVSMDQALINRLLVTSAAKHRIVVRLKGGDPMLFGRAYEEIQACQKAGISLSIVPGISAVFGAASELGISLTQRGLSRSVTFVTPSVARGGRATSDWAKAAAAADTAVLYMGAGDAVAVRDTLLAHGLNANCPVALAQDVSRPDSVQVFGCLQDMPDLREGLGEGPILVLLGDVFAQRDVAYVSAPLQRHQTK</sequence>
<dbReference type="InterPro" id="IPR003043">
    <property type="entry name" value="Uropor_MeTrfase_CS"/>
</dbReference>
<dbReference type="PANTHER" id="PTHR45790:SF3">
    <property type="entry name" value="S-ADENOSYL-L-METHIONINE-DEPENDENT UROPORPHYRINOGEN III METHYLTRANSFERASE, CHLOROPLASTIC"/>
    <property type="match status" value="1"/>
</dbReference>
<dbReference type="Pfam" id="PF00590">
    <property type="entry name" value="TP_methylase"/>
    <property type="match status" value="1"/>
</dbReference>
<evidence type="ECO:0000313" key="9">
    <source>
        <dbReference type="EMBL" id="GIU66659.1"/>
    </source>
</evidence>
<evidence type="ECO:0000256" key="1">
    <source>
        <dbReference type="ARBA" id="ARBA00005879"/>
    </source>
</evidence>
<dbReference type="EMBL" id="BPFZ01000004">
    <property type="protein sequence ID" value="GIU66659.1"/>
    <property type="molecule type" value="Genomic_DNA"/>
</dbReference>
<keyword evidence="5" id="KW-0949">S-adenosyl-L-methionine</keyword>
<evidence type="ECO:0000256" key="5">
    <source>
        <dbReference type="ARBA" id="ARBA00022691"/>
    </source>
</evidence>
<dbReference type="PROSITE" id="PS00839">
    <property type="entry name" value="SUMT_1"/>
    <property type="match status" value="1"/>
</dbReference>
<keyword evidence="4" id="KW-0808">Transferase</keyword>
<keyword evidence="6" id="KW-0627">Porphyrin biosynthesis</keyword>
<dbReference type="RefSeq" id="WP_284359271.1">
    <property type="nucleotide sequence ID" value="NZ_BPFZ01000004.1"/>
</dbReference>
<evidence type="ECO:0000259" key="8">
    <source>
        <dbReference type="Pfam" id="PF00590"/>
    </source>
</evidence>
<dbReference type="CDD" id="cd11642">
    <property type="entry name" value="SUMT"/>
    <property type="match status" value="1"/>
</dbReference>
<reference evidence="9" key="1">
    <citation type="submission" date="2021-05" db="EMBL/GenBank/DDBJ databases">
        <authorList>
            <person name="Tanabe Y."/>
        </authorList>
    </citation>
    <scope>NUCLEOTIDE SEQUENCE</scope>
    <source>
        <strain evidence="9">BOTRYCO-1</strain>
    </source>
</reference>
<dbReference type="InterPro" id="IPR014776">
    <property type="entry name" value="4pyrrole_Mease_sub2"/>
</dbReference>
<dbReference type="Gene3D" id="3.40.1010.10">
    <property type="entry name" value="Cobalt-precorrin-4 Transmethylase, Domain 1"/>
    <property type="match status" value="1"/>
</dbReference>
<comment type="caution">
    <text evidence="9">The sequence shown here is derived from an EMBL/GenBank/DDBJ whole genome shotgun (WGS) entry which is preliminary data.</text>
</comment>
<evidence type="ECO:0000256" key="4">
    <source>
        <dbReference type="ARBA" id="ARBA00022679"/>
    </source>
</evidence>
<organism evidence="9 10">
    <name type="scientific">Candidatus Phycosocius spiralis</name>
    <dbReference type="NCBI Taxonomy" id="2815099"/>
    <lineage>
        <taxon>Bacteria</taxon>
        <taxon>Pseudomonadati</taxon>
        <taxon>Pseudomonadota</taxon>
        <taxon>Alphaproteobacteria</taxon>
        <taxon>Caulobacterales</taxon>
        <taxon>Caulobacterales incertae sedis</taxon>
        <taxon>Candidatus Phycosocius</taxon>
    </lineage>
</organism>
<dbReference type="InterPro" id="IPR000878">
    <property type="entry name" value="4pyrrol_Mease"/>
</dbReference>
<dbReference type="Gene3D" id="3.30.950.10">
    <property type="entry name" value="Methyltransferase, Cobalt-precorrin-4 Transmethylase, Domain 2"/>
    <property type="match status" value="1"/>
</dbReference>
<name>A0ABQ4PUK1_9PROT</name>
<keyword evidence="3" id="KW-0489">Methyltransferase</keyword>
<dbReference type="SUPFAM" id="SSF53790">
    <property type="entry name" value="Tetrapyrrole methylase"/>
    <property type="match status" value="1"/>
</dbReference>
<dbReference type="InterPro" id="IPR014777">
    <property type="entry name" value="4pyrrole_Mease_sub1"/>
</dbReference>
<dbReference type="InterPro" id="IPR050161">
    <property type="entry name" value="Siro_Cobalamin_biosynth"/>
</dbReference>
<dbReference type="PANTHER" id="PTHR45790">
    <property type="entry name" value="SIROHEME SYNTHASE-RELATED"/>
    <property type="match status" value="1"/>
</dbReference>
<dbReference type="NCBIfam" id="TIGR01469">
    <property type="entry name" value="cobA_cysG_Cterm"/>
    <property type="match status" value="1"/>
</dbReference>
<dbReference type="NCBIfam" id="NF004790">
    <property type="entry name" value="PRK06136.1"/>
    <property type="match status" value="1"/>
</dbReference>
<evidence type="ECO:0000256" key="2">
    <source>
        <dbReference type="ARBA" id="ARBA00012162"/>
    </source>
</evidence>
<dbReference type="InterPro" id="IPR006366">
    <property type="entry name" value="CobA/CysG_C"/>
</dbReference>
<proteinExistence type="inferred from homology"/>
<accession>A0ABQ4PUK1</accession>
<comment type="similarity">
    <text evidence="1">Belongs to the precorrin methyltransferase family.</text>
</comment>
<protein>
    <recommendedName>
        <fullName evidence="2">uroporphyrinogen-III C-methyltransferase</fullName>
        <ecNumber evidence="2">2.1.1.107</ecNumber>
    </recommendedName>
</protein>
<reference evidence="9" key="2">
    <citation type="journal article" date="2023" name="ISME Commun">
        <title>Characterization of a bloom-associated alphaproteobacterial lineage, 'Candidatus Phycosocius': insights into freshwater algal-bacterial interactions.</title>
        <authorList>
            <person name="Tanabe Y."/>
            <person name="Yamaguchi H."/>
            <person name="Yoshida M."/>
            <person name="Kai A."/>
            <person name="Okazaki Y."/>
        </authorList>
    </citation>
    <scope>NUCLEOTIDE SEQUENCE</scope>
    <source>
        <strain evidence="9">BOTRYCO-1</strain>
    </source>
</reference>
<evidence type="ECO:0000256" key="6">
    <source>
        <dbReference type="ARBA" id="ARBA00023244"/>
    </source>
</evidence>
<evidence type="ECO:0000256" key="3">
    <source>
        <dbReference type="ARBA" id="ARBA00022603"/>
    </source>
</evidence>
<evidence type="ECO:0000313" key="10">
    <source>
        <dbReference type="Proteomes" id="UP001161064"/>
    </source>
</evidence>
<gene>
    <name evidence="9" type="primary">cobA-1</name>
    <name evidence="9" type="ORF">PsB1_0813</name>
</gene>
<evidence type="ECO:0000256" key="7">
    <source>
        <dbReference type="ARBA" id="ARBA00025705"/>
    </source>
</evidence>
<comment type="pathway">
    <text evidence="7">Porphyrin-containing compound metabolism; siroheme biosynthesis; precorrin-2 from uroporphyrinogen III: step 1/1.</text>
</comment>
<keyword evidence="10" id="KW-1185">Reference proteome</keyword>
<dbReference type="EC" id="2.1.1.107" evidence="2"/>
<dbReference type="Proteomes" id="UP001161064">
    <property type="component" value="Unassembled WGS sequence"/>
</dbReference>